<dbReference type="AlphaFoldDB" id="A0A370HVY2"/>
<keyword evidence="2" id="KW-0472">Membrane</keyword>
<feature type="transmembrane region" description="Helical" evidence="2">
    <location>
        <begin position="104"/>
        <end position="124"/>
    </location>
</feature>
<feature type="region of interest" description="Disordered" evidence="1">
    <location>
        <begin position="1"/>
        <end position="69"/>
    </location>
</feature>
<feature type="compositionally biased region" description="Basic and acidic residues" evidence="1">
    <location>
        <begin position="36"/>
        <end position="45"/>
    </location>
</feature>
<sequence length="127" mass="13449">METHLASRSDVPPTHTVKPIEPPPASDRPTSAMLKGDIDSGRTGDKNPVFDPGLSPLGTDDEAAGTPPSPFRIMLARYSENLGRWAQGSRQAGAAHHKWDGFPVVFVGSIGIIALVLIIGIWSVRGG</sequence>
<reference evidence="3 4" key="1">
    <citation type="submission" date="2018-07" db="EMBL/GenBank/DDBJ databases">
        <title>Genomic Encyclopedia of Type Strains, Phase IV (KMG-IV): sequencing the most valuable type-strain genomes for metagenomic binning, comparative biology and taxonomic classification.</title>
        <authorList>
            <person name="Goeker M."/>
        </authorList>
    </citation>
    <scope>NUCLEOTIDE SEQUENCE [LARGE SCALE GENOMIC DNA]</scope>
    <source>
        <strain evidence="3 4">DSM 14364</strain>
    </source>
</reference>
<proteinExistence type="predicted"/>
<dbReference type="EMBL" id="QQBB01000001">
    <property type="protein sequence ID" value="RDI62657.1"/>
    <property type="molecule type" value="Genomic_DNA"/>
</dbReference>
<dbReference type="OrthoDB" id="7306245at2"/>
<accession>A0A370HVY2</accession>
<comment type="caution">
    <text evidence="3">The sequence shown here is derived from an EMBL/GenBank/DDBJ whole genome shotgun (WGS) entry which is preliminary data.</text>
</comment>
<protein>
    <submittedName>
        <fullName evidence="3">Uncharacterized protein</fullName>
    </submittedName>
</protein>
<organism evidence="3 4">
    <name type="scientific">Microvirga subterranea</name>
    <dbReference type="NCBI Taxonomy" id="186651"/>
    <lineage>
        <taxon>Bacteria</taxon>
        <taxon>Pseudomonadati</taxon>
        <taxon>Pseudomonadota</taxon>
        <taxon>Alphaproteobacteria</taxon>
        <taxon>Hyphomicrobiales</taxon>
        <taxon>Methylobacteriaceae</taxon>
        <taxon>Microvirga</taxon>
    </lineage>
</organism>
<dbReference type="Proteomes" id="UP000254925">
    <property type="component" value="Unassembled WGS sequence"/>
</dbReference>
<evidence type="ECO:0000256" key="1">
    <source>
        <dbReference type="SAM" id="MobiDB-lite"/>
    </source>
</evidence>
<evidence type="ECO:0000313" key="3">
    <source>
        <dbReference type="EMBL" id="RDI62657.1"/>
    </source>
</evidence>
<keyword evidence="2" id="KW-1133">Transmembrane helix</keyword>
<name>A0A370HVY2_9HYPH</name>
<keyword evidence="4" id="KW-1185">Reference proteome</keyword>
<keyword evidence="2" id="KW-0812">Transmembrane</keyword>
<gene>
    <name evidence="3" type="ORF">DES45_101928</name>
</gene>
<evidence type="ECO:0000313" key="4">
    <source>
        <dbReference type="Proteomes" id="UP000254925"/>
    </source>
</evidence>
<evidence type="ECO:0000256" key="2">
    <source>
        <dbReference type="SAM" id="Phobius"/>
    </source>
</evidence>